<protein>
    <submittedName>
        <fullName evidence="2">Uncharacterized protein</fullName>
    </submittedName>
</protein>
<feature type="compositionally biased region" description="Basic residues" evidence="1">
    <location>
        <begin position="25"/>
        <end position="36"/>
    </location>
</feature>
<proteinExistence type="predicted"/>
<feature type="region of interest" description="Disordered" evidence="1">
    <location>
        <begin position="1"/>
        <end position="40"/>
    </location>
</feature>
<sequence>MPETPTTNYDASHASSDNCDSRPSNKGKSKQKQKYKPKAEDRFINLMEKFCGKTEERLGEIAKRIGFEQDASSSRKSIFDALDTMGFLSVEEKLVVATQLGNKTKELDIFFSLSDENKATMETNIYRYFRTNGFPTFENCETTFTAKQAAKIDFGPNSGHYPDEPLLFDDLSTDDSSNMSSDDSIDSDHD</sequence>
<name>A0ABR0ULF2_REHGL</name>
<accession>A0ABR0ULF2</accession>
<organism evidence="2 3">
    <name type="scientific">Rehmannia glutinosa</name>
    <name type="common">Chinese foxglove</name>
    <dbReference type="NCBI Taxonomy" id="99300"/>
    <lineage>
        <taxon>Eukaryota</taxon>
        <taxon>Viridiplantae</taxon>
        <taxon>Streptophyta</taxon>
        <taxon>Embryophyta</taxon>
        <taxon>Tracheophyta</taxon>
        <taxon>Spermatophyta</taxon>
        <taxon>Magnoliopsida</taxon>
        <taxon>eudicotyledons</taxon>
        <taxon>Gunneridae</taxon>
        <taxon>Pentapetalae</taxon>
        <taxon>asterids</taxon>
        <taxon>lamiids</taxon>
        <taxon>Lamiales</taxon>
        <taxon>Orobanchaceae</taxon>
        <taxon>Rehmannieae</taxon>
        <taxon>Rehmannia</taxon>
    </lineage>
</organism>
<evidence type="ECO:0000313" key="3">
    <source>
        <dbReference type="Proteomes" id="UP001318860"/>
    </source>
</evidence>
<feature type="compositionally biased region" description="Low complexity" evidence="1">
    <location>
        <begin position="168"/>
        <end position="182"/>
    </location>
</feature>
<feature type="compositionally biased region" description="Polar residues" evidence="1">
    <location>
        <begin position="1"/>
        <end position="22"/>
    </location>
</feature>
<keyword evidence="3" id="KW-1185">Reference proteome</keyword>
<evidence type="ECO:0000256" key="1">
    <source>
        <dbReference type="SAM" id="MobiDB-lite"/>
    </source>
</evidence>
<evidence type="ECO:0000313" key="2">
    <source>
        <dbReference type="EMBL" id="KAK6123392.1"/>
    </source>
</evidence>
<reference evidence="2 3" key="1">
    <citation type="journal article" date="2021" name="Comput. Struct. Biotechnol. J.">
        <title>De novo genome assembly of the potent medicinal plant Rehmannia glutinosa using nanopore technology.</title>
        <authorList>
            <person name="Ma L."/>
            <person name="Dong C."/>
            <person name="Song C."/>
            <person name="Wang X."/>
            <person name="Zheng X."/>
            <person name="Niu Y."/>
            <person name="Chen S."/>
            <person name="Feng W."/>
        </authorList>
    </citation>
    <scope>NUCLEOTIDE SEQUENCE [LARGE SCALE GENOMIC DNA]</scope>
    <source>
        <strain evidence="2">DH-2019</strain>
    </source>
</reference>
<feature type="region of interest" description="Disordered" evidence="1">
    <location>
        <begin position="161"/>
        <end position="190"/>
    </location>
</feature>
<dbReference type="Proteomes" id="UP001318860">
    <property type="component" value="Unassembled WGS sequence"/>
</dbReference>
<comment type="caution">
    <text evidence="2">The sequence shown here is derived from an EMBL/GenBank/DDBJ whole genome shotgun (WGS) entry which is preliminary data.</text>
</comment>
<dbReference type="EMBL" id="JABTTQ020002562">
    <property type="protein sequence ID" value="KAK6123392.1"/>
    <property type="molecule type" value="Genomic_DNA"/>
</dbReference>
<gene>
    <name evidence="2" type="ORF">DH2020_042868</name>
</gene>